<evidence type="ECO:0000313" key="7">
    <source>
        <dbReference type="Proteomes" id="UP000552097"/>
    </source>
</evidence>
<keyword evidence="6" id="KW-0223">Dioxygenase</keyword>
<proteinExistence type="predicted"/>
<dbReference type="InterPro" id="IPR050411">
    <property type="entry name" value="AlphaKG_dependent_hydroxylases"/>
</dbReference>
<evidence type="ECO:0000256" key="1">
    <source>
        <dbReference type="ARBA" id="ARBA00001954"/>
    </source>
</evidence>
<dbReference type="InterPro" id="IPR042098">
    <property type="entry name" value="TauD-like_sf"/>
</dbReference>
<evidence type="ECO:0000256" key="2">
    <source>
        <dbReference type="ARBA" id="ARBA00023002"/>
    </source>
</evidence>
<keyword evidence="3" id="KW-0408">Iron</keyword>
<feature type="domain" description="TauD/TfdA-like" evidence="5">
    <location>
        <begin position="28"/>
        <end position="311"/>
    </location>
</feature>
<dbReference type="GO" id="GO:0017000">
    <property type="term" value="P:antibiotic biosynthetic process"/>
    <property type="evidence" value="ECO:0007669"/>
    <property type="project" value="UniProtKB-KW"/>
</dbReference>
<dbReference type="Pfam" id="PF02668">
    <property type="entry name" value="TauD"/>
    <property type="match status" value="1"/>
</dbReference>
<dbReference type="GO" id="GO:0051213">
    <property type="term" value="F:dioxygenase activity"/>
    <property type="evidence" value="ECO:0007669"/>
    <property type="project" value="UniProtKB-KW"/>
</dbReference>
<keyword evidence="2" id="KW-0560">Oxidoreductase</keyword>
<dbReference type="RefSeq" id="WP_184921039.1">
    <property type="nucleotide sequence ID" value="NZ_JACHMO010000001.1"/>
</dbReference>
<keyword evidence="7" id="KW-1185">Reference proteome</keyword>
<evidence type="ECO:0000259" key="5">
    <source>
        <dbReference type="Pfam" id="PF02668"/>
    </source>
</evidence>
<name>A0A7W9HKF9_9PSEU</name>
<evidence type="ECO:0000256" key="4">
    <source>
        <dbReference type="ARBA" id="ARBA00023194"/>
    </source>
</evidence>
<dbReference type="PANTHER" id="PTHR10696:SF56">
    <property type="entry name" value="TAUD_TFDA-LIKE DOMAIN-CONTAINING PROTEIN"/>
    <property type="match status" value="1"/>
</dbReference>
<dbReference type="Proteomes" id="UP000552097">
    <property type="component" value="Unassembled WGS sequence"/>
</dbReference>
<sequence length="321" mass="35609">MTTIHTRPATSLRVVLARDIETVGDAELWAEKQRDELRAAVTEFGAVLVRGLELRDAGGVAAVARRLASELMVEREGFAKRHMYSPGVYSSSAWTDDMPMCMHHELSYARTFPGMMMFACLSLADSGGEVELADARSVLSALPEERFAGFVGDGWQLVRNYHPETGTPWQEAFGTEERAELEAYCTANGIAFEWRPGGLLRTRQTSPAVLTHPITGARCWFNQIAFLNEWTMLEDIREYLVHEFGRDGLPFNTAHADGKPLTAAVVDALNSVYERHAVTVPWQPGDLLLVDNISTAHSRKPFTGNREVIVAMGDPVDRTTL</sequence>
<organism evidence="6 7">
    <name type="scientific">Saccharothrix ecbatanensis</name>
    <dbReference type="NCBI Taxonomy" id="1105145"/>
    <lineage>
        <taxon>Bacteria</taxon>
        <taxon>Bacillati</taxon>
        <taxon>Actinomycetota</taxon>
        <taxon>Actinomycetes</taxon>
        <taxon>Pseudonocardiales</taxon>
        <taxon>Pseudonocardiaceae</taxon>
        <taxon>Saccharothrix</taxon>
    </lineage>
</organism>
<dbReference type="PANTHER" id="PTHR10696">
    <property type="entry name" value="GAMMA-BUTYROBETAINE HYDROXYLASE-RELATED"/>
    <property type="match status" value="1"/>
</dbReference>
<evidence type="ECO:0000256" key="3">
    <source>
        <dbReference type="ARBA" id="ARBA00023004"/>
    </source>
</evidence>
<comment type="caution">
    <text evidence="6">The sequence shown here is derived from an EMBL/GenBank/DDBJ whole genome shotgun (WGS) entry which is preliminary data.</text>
</comment>
<keyword evidence="4" id="KW-0045">Antibiotic biosynthesis</keyword>
<dbReference type="Gene3D" id="3.60.130.10">
    <property type="entry name" value="Clavaminate synthase-like"/>
    <property type="match status" value="1"/>
</dbReference>
<dbReference type="SUPFAM" id="SSF51197">
    <property type="entry name" value="Clavaminate synthase-like"/>
    <property type="match status" value="1"/>
</dbReference>
<comment type="cofactor">
    <cofactor evidence="1">
        <name>Fe(2+)</name>
        <dbReference type="ChEBI" id="CHEBI:29033"/>
    </cofactor>
</comment>
<gene>
    <name evidence="6" type="ORF">F4560_003384</name>
</gene>
<evidence type="ECO:0000313" key="6">
    <source>
        <dbReference type="EMBL" id="MBB5803616.1"/>
    </source>
</evidence>
<dbReference type="AlphaFoldDB" id="A0A7W9HKF9"/>
<dbReference type="EMBL" id="JACHMO010000001">
    <property type="protein sequence ID" value="MBB5803616.1"/>
    <property type="molecule type" value="Genomic_DNA"/>
</dbReference>
<dbReference type="InterPro" id="IPR003819">
    <property type="entry name" value="TauD/TfdA-like"/>
</dbReference>
<accession>A0A7W9HKF9</accession>
<protein>
    <submittedName>
        <fullName evidence="6">Alpha-ketoglutarate-dependent taurine dioxygenase</fullName>
    </submittedName>
</protein>
<reference evidence="6 7" key="1">
    <citation type="submission" date="2020-08" db="EMBL/GenBank/DDBJ databases">
        <title>Sequencing the genomes of 1000 actinobacteria strains.</title>
        <authorList>
            <person name="Klenk H.-P."/>
        </authorList>
    </citation>
    <scope>NUCLEOTIDE SEQUENCE [LARGE SCALE GENOMIC DNA]</scope>
    <source>
        <strain evidence="6 7">DSM 45486</strain>
    </source>
</reference>